<dbReference type="Proteomes" id="UP000598174">
    <property type="component" value="Unassembled WGS sequence"/>
</dbReference>
<dbReference type="PRINTS" id="PR00111">
    <property type="entry name" value="ABHYDROLASE"/>
</dbReference>
<name>A0A919J3Z0_9ACTN</name>
<dbReference type="Gene3D" id="3.40.50.1820">
    <property type="entry name" value="alpha/beta hydrolase"/>
    <property type="match status" value="1"/>
</dbReference>
<evidence type="ECO:0000259" key="2">
    <source>
        <dbReference type="Pfam" id="PF00561"/>
    </source>
</evidence>
<dbReference type="Pfam" id="PF00561">
    <property type="entry name" value="Abhydrolase_1"/>
    <property type="match status" value="1"/>
</dbReference>
<dbReference type="InterPro" id="IPR000639">
    <property type="entry name" value="Epox_hydrolase-like"/>
</dbReference>
<sequence length="267" mass="28404">MTATEIRRVEANGIVLNVALAGDGPPIVLLHGFPHTWAVWSRIIPELARTRRVIAPDLRGLGGTSRAATGYDAGTVAEDVRKLLDALGVAHADVAALDLGVSPAVLLALRHPERVSRLVVMEAVLGGLPADFAAPWWFGFHGVPGLAERVLVGHEGEYLDFFLRAGTHDGNGVAPDVRAAFVAAYSGPESLGCAFAHYRAMSVTADQIAAESRRRLPMPVVAIGARPVGDRLHRQLVAIADDLTGHVLPQCGHIIPLDRPELLLPLL</sequence>
<feature type="domain" description="AB hydrolase-1" evidence="2">
    <location>
        <begin position="25"/>
        <end position="166"/>
    </location>
</feature>
<dbReference type="PRINTS" id="PR00412">
    <property type="entry name" value="EPOXHYDRLASE"/>
</dbReference>
<evidence type="ECO:0000256" key="1">
    <source>
        <dbReference type="ARBA" id="ARBA00022801"/>
    </source>
</evidence>
<dbReference type="InterPro" id="IPR029058">
    <property type="entry name" value="AB_hydrolase_fold"/>
</dbReference>
<dbReference type="EMBL" id="BOMM01000047">
    <property type="protein sequence ID" value="GIE13229.1"/>
    <property type="molecule type" value="Genomic_DNA"/>
</dbReference>
<dbReference type="InterPro" id="IPR000073">
    <property type="entry name" value="AB_hydrolase_1"/>
</dbReference>
<proteinExistence type="predicted"/>
<gene>
    <name evidence="3" type="ORF">Afe05nite_50690</name>
</gene>
<keyword evidence="1 3" id="KW-0378">Hydrolase</keyword>
<accession>A0A919J3Z0</accession>
<comment type="caution">
    <text evidence="3">The sequence shown here is derived from an EMBL/GenBank/DDBJ whole genome shotgun (WGS) entry which is preliminary data.</text>
</comment>
<dbReference type="RefSeq" id="WP_203819674.1">
    <property type="nucleotide sequence ID" value="NZ_BAAABP010000052.1"/>
</dbReference>
<dbReference type="AlphaFoldDB" id="A0A919J3Z0"/>
<evidence type="ECO:0000313" key="3">
    <source>
        <dbReference type="EMBL" id="GIE13229.1"/>
    </source>
</evidence>
<protein>
    <submittedName>
        <fullName evidence="3">Hydrolase</fullName>
    </submittedName>
</protein>
<reference evidence="3" key="1">
    <citation type="submission" date="2021-01" db="EMBL/GenBank/DDBJ databases">
        <title>Whole genome shotgun sequence of Actinoplanes ferrugineus NBRC 15555.</title>
        <authorList>
            <person name="Komaki H."/>
            <person name="Tamura T."/>
        </authorList>
    </citation>
    <scope>NUCLEOTIDE SEQUENCE</scope>
    <source>
        <strain evidence="3">NBRC 15555</strain>
    </source>
</reference>
<keyword evidence="4" id="KW-1185">Reference proteome</keyword>
<organism evidence="3 4">
    <name type="scientific">Paractinoplanes ferrugineus</name>
    <dbReference type="NCBI Taxonomy" id="113564"/>
    <lineage>
        <taxon>Bacteria</taxon>
        <taxon>Bacillati</taxon>
        <taxon>Actinomycetota</taxon>
        <taxon>Actinomycetes</taxon>
        <taxon>Micromonosporales</taxon>
        <taxon>Micromonosporaceae</taxon>
        <taxon>Paractinoplanes</taxon>
    </lineage>
</organism>
<dbReference type="PANTHER" id="PTHR43329">
    <property type="entry name" value="EPOXIDE HYDROLASE"/>
    <property type="match status" value="1"/>
</dbReference>
<dbReference type="SUPFAM" id="SSF53474">
    <property type="entry name" value="alpha/beta-Hydrolases"/>
    <property type="match status" value="1"/>
</dbReference>
<evidence type="ECO:0000313" key="4">
    <source>
        <dbReference type="Proteomes" id="UP000598174"/>
    </source>
</evidence>
<dbReference type="GO" id="GO:0016787">
    <property type="term" value="F:hydrolase activity"/>
    <property type="evidence" value="ECO:0007669"/>
    <property type="project" value="UniProtKB-KW"/>
</dbReference>